<feature type="compositionally biased region" description="Basic residues" evidence="1">
    <location>
        <begin position="276"/>
        <end position="290"/>
    </location>
</feature>
<dbReference type="EMBL" id="JBBWRZ010000015">
    <property type="protein sequence ID" value="KAK8222783.1"/>
    <property type="molecule type" value="Genomic_DNA"/>
</dbReference>
<comment type="caution">
    <text evidence="2">The sequence shown here is derived from an EMBL/GenBank/DDBJ whole genome shotgun (WGS) entry which is preliminary data.</text>
</comment>
<evidence type="ECO:0000256" key="1">
    <source>
        <dbReference type="SAM" id="MobiDB-lite"/>
    </source>
</evidence>
<feature type="region of interest" description="Disordered" evidence="1">
    <location>
        <begin position="261"/>
        <end position="303"/>
    </location>
</feature>
<sequence>MAFNGHLSGHRNSYHYVRANEFWTLRMKEGESFALFKNKIQRWERMLHYSFDHLSEQQKIDMWIGRLPPMLLERVRARTSDLFNLTSLDDLLTTLSRMESTDWRIEHAVDFYKVPAEVDLSSPTVMWMFENEVKEILDAHDGFFKNAPEYNQATLDKFLSFFPPNLREMFRLRTFNFRNISSFDEAVTKLKHQVELDLCFDTTEQWQSFNARVCAKERDNLAKADERPREFIKELEAESSERAQEEIRLEKLKAQQTEYNLEPPIGNSSIANLNSTHRRNAARRNRRRERRQRDGQWRDLHAEHEMSQLRIGRKHRYHPNQHQPSLKNQQWRPATRISPQNTISWPMNTGTCVSKKVRASSYSSTKSERRLHYDFSRLSERRKLDLWLGRLPPTLRERVQVRTNDLCDLQTVEDLFGVLERMEKADERMEAAAKIFDSPPSEITDDFPHPDDWYYKTFQRIPESEPWYFEENQDPQQALDMLLARLPGDVHRILRVRTDNFEKILDWEDLLIHVQPIVDMNVTYGCGCCTEPEDGPSEEELASLRRDIDESDIRAEYHFRKSKRFCSHHVGHKEKPLGLSFRTRAQALETLLDYDLSKMPEERKIEMWLGRLTPELTERVQVRTNDFADLKTVKDLFDIIERIEAADVRVARGRLMFETPASLASISDLGYINSTSAFLARLTRFIGVQDLDVLGPEHKQHEIDMLLARIPPQVFVELRRDTDNFREVSTLVQIYHKLDEMARRGGPAELATDKALKYSAEDTSGRMLVRVRVAEKIDEGEGETERHEPTKLSWGTALQKEQQITLSPATSTSAESNTNGNRRRSGAARRRRRNQNRRNPY</sequence>
<evidence type="ECO:0000313" key="3">
    <source>
        <dbReference type="Proteomes" id="UP001492380"/>
    </source>
</evidence>
<proteinExistence type="predicted"/>
<evidence type="ECO:0000313" key="2">
    <source>
        <dbReference type="EMBL" id="KAK8222783.1"/>
    </source>
</evidence>
<name>A0ABR1YAU4_9PEZI</name>
<feature type="compositionally biased region" description="Polar residues" evidence="1">
    <location>
        <begin position="266"/>
        <end position="275"/>
    </location>
</feature>
<feature type="compositionally biased region" description="Basic and acidic residues" evidence="1">
    <location>
        <begin position="291"/>
        <end position="303"/>
    </location>
</feature>
<protein>
    <submittedName>
        <fullName evidence="2">Uncharacterized protein</fullName>
    </submittedName>
</protein>
<accession>A0ABR1YAU4</accession>
<organism evidence="2 3">
    <name type="scientific">Phyllosticta capitalensis</name>
    <dbReference type="NCBI Taxonomy" id="121624"/>
    <lineage>
        <taxon>Eukaryota</taxon>
        <taxon>Fungi</taxon>
        <taxon>Dikarya</taxon>
        <taxon>Ascomycota</taxon>
        <taxon>Pezizomycotina</taxon>
        <taxon>Dothideomycetes</taxon>
        <taxon>Dothideomycetes incertae sedis</taxon>
        <taxon>Botryosphaeriales</taxon>
        <taxon>Phyllostictaceae</taxon>
        <taxon>Phyllosticta</taxon>
    </lineage>
</organism>
<feature type="compositionally biased region" description="Polar residues" evidence="1">
    <location>
        <begin position="804"/>
        <end position="815"/>
    </location>
</feature>
<keyword evidence="3" id="KW-1185">Reference proteome</keyword>
<feature type="region of interest" description="Disordered" evidence="1">
    <location>
        <begin position="804"/>
        <end position="841"/>
    </location>
</feature>
<reference evidence="2 3" key="1">
    <citation type="submission" date="2024-04" db="EMBL/GenBank/DDBJ databases">
        <title>Phyllosticta paracitricarpa is synonymous to the EU quarantine fungus P. citricarpa based on phylogenomic analyses.</title>
        <authorList>
            <consortium name="Lawrence Berkeley National Laboratory"/>
            <person name="Van Ingen-Buijs V.A."/>
            <person name="Van Westerhoven A.C."/>
            <person name="Haridas S."/>
            <person name="Skiadas P."/>
            <person name="Martin F."/>
            <person name="Groenewald J.Z."/>
            <person name="Crous P.W."/>
            <person name="Seidl M.F."/>
        </authorList>
    </citation>
    <scope>NUCLEOTIDE SEQUENCE [LARGE SCALE GENOMIC DNA]</scope>
    <source>
        <strain evidence="2 3">CBS 123374</strain>
    </source>
</reference>
<gene>
    <name evidence="2" type="ORF">HDK90DRAFT_471103</name>
</gene>
<dbReference type="Proteomes" id="UP001492380">
    <property type="component" value="Unassembled WGS sequence"/>
</dbReference>
<feature type="compositionally biased region" description="Basic residues" evidence="1">
    <location>
        <begin position="821"/>
        <end position="841"/>
    </location>
</feature>